<evidence type="ECO:0000313" key="4">
    <source>
        <dbReference type="Proteomes" id="UP000236291"/>
    </source>
</evidence>
<evidence type="ECO:0000259" key="2">
    <source>
        <dbReference type="PROSITE" id="PS50994"/>
    </source>
</evidence>
<accession>A0A2K3PQ96</accession>
<evidence type="ECO:0000313" key="3">
    <source>
        <dbReference type="EMBL" id="PNY17451.1"/>
    </source>
</evidence>
<dbReference type="Pfam" id="PF25597">
    <property type="entry name" value="SH3_retrovirus"/>
    <property type="match status" value="1"/>
</dbReference>
<dbReference type="InterPro" id="IPR029472">
    <property type="entry name" value="Copia-like_N"/>
</dbReference>
<protein>
    <submittedName>
        <fullName evidence="3">Retrovirus-related Pol polyprotein from transposon TNT 1-94</fullName>
    </submittedName>
</protein>
<dbReference type="Pfam" id="PF00665">
    <property type="entry name" value="rve"/>
    <property type="match status" value="1"/>
</dbReference>
<organism evidence="3 4">
    <name type="scientific">Trifolium pratense</name>
    <name type="common">Red clover</name>
    <dbReference type="NCBI Taxonomy" id="57577"/>
    <lineage>
        <taxon>Eukaryota</taxon>
        <taxon>Viridiplantae</taxon>
        <taxon>Streptophyta</taxon>
        <taxon>Embryophyta</taxon>
        <taxon>Tracheophyta</taxon>
        <taxon>Spermatophyta</taxon>
        <taxon>Magnoliopsida</taxon>
        <taxon>eudicotyledons</taxon>
        <taxon>Gunneridae</taxon>
        <taxon>Pentapetalae</taxon>
        <taxon>rosids</taxon>
        <taxon>fabids</taxon>
        <taxon>Fabales</taxon>
        <taxon>Fabaceae</taxon>
        <taxon>Papilionoideae</taxon>
        <taxon>50 kb inversion clade</taxon>
        <taxon>NPAAA clade</taxon>
        <taxon>Hologalegina</taxon>
        <taxon>IRL clade</taxon>
        <taxon>Trifolieae</taxon>
        <taxon>Trifolium</taxon>
    </lineage>
</organism>
<dbReference type="EMBL" id="ASHM01009372">
    <property type="protein sequence ID" value="PNY17451.1"/>
    <property type="molecule type" value="Genomic_DNA"/>
</dbReference>
<sequence>MSVDSNVGAFNGASSSNSQNKGYQNDTLNPYFLHPNENPNLALVTPLLSGPNYHSWSRAMTMALRSKNKMHFINGTLPRPDDDDRDSLAWDRCNTMLLSWLNNSVSPEISQSILWLDSASEIWQELKERFYQGDVFRISDLQDEISSLKQGDSTISTYYTSLKKLWQELDNFRPIPDSHCVHNCVHGCAAIAKMKSYKESDQVIRFLKGLNEQYHVVRSQIMLMDPLPTIGKVYSLLVQQERQLATPVDESKLLAVSGNNHYAGRGHSTRGRGTRGGRSYGNGGRGKGNKLCSHCGQTNHVVDNCWIKYGYPPHMQHLQHDRAINNCANVDDDDDDDETPTANCEDGNNDHKTGKFSFTAAQHKALLALLQGSTSMPSHSINHVTTNTGILCTIPLSNNSDQFILDTGATDHICFDLKYFQCLKQIPPINLKLPNGTLVNTCLAGTIMFDHQLYLTDESSSRRMIGVADLLNGLYILTTPKRLPFTLSSTKSASNFDLVHMDIWGPLAIPSMLGFKYFLTVVDDRSRFTWIYLMKVKSEASTHIKSFYAMVKTQFNCNIKCIRTDNGTEFLLKDFYNENGIIHQCSCVATPQQNGIVERKHQHILGTARALLFQSHLPKIFWAHAVGHSVHIINRLPTPFLSQKSPYQMLYNCLPDINNLKVFGCLAYATTLQTNRHKLDSRSRKCVSLGLKTGVKGHILFDLQSREVFISRDVVFFEHIFPFYTKNQHQIDQTNSATQSPILYDDLDMLFTNHSTHHSSSPSLPLLQTATPHSPTSIPSTHSPDDHSSPPSPTHDHHSPCDPVIETDVMIPTSTNTPLTTSSNSLPIIAPPSINPVRKSDRVKHPPSYLQDYHTKILGNISHSASDSTHPSSSQCKFPISSFISYDHLSPAHKHYALNISTLTEPSSYEEAMCDENWKSAVNVELTALLKNNTWDMVKLPPHKKAIGCKWVFKLKLHADGTVERHKARLVAKGFTQTEGIDYIDTFSPVVKMTTVRTFMAIAASQNWPLFQLDVNTAFLHGDLNEEVYMKPPPGLPLAHPDLVCKLQRSLYGLKQASRQWNVKLTETLLSSGYIQSKADYSLFTKNTSTGFTAILVYVDDLVLGGTDIDEIHQLKALLDTKFSIKDLGSLKYFLGFEVARSKTGISLCQRKYTLDLLQDSGLLGTKPTPTPMQPHLQLQKSSGNAISDPTTYRRLIGRLLYLTHSRPEISYAVSKLSQFLDSPTDAHMLAGLHVLKYLKNNPGQGLFFSSSSSLALKGYSDSDWGACPDTRRSTTGFCFFLGTSIISWKSKKQTVVSRSSSEAEYRALAQAACEGQWLLYLLQDFQIPHDSPIILYCDNKSALHIAANPVFHERTKHIEIDCHVVRDKVQANIIHLLPVSSKEQIADIFTKSLHPGPFHTLLSKLGTIDIHSSLRGTVETNESQ</sequence>
<proteinExistence type="predicted"/>
<feature type="region of interest" description="Disordered" evidence="1">
    <location>
        <begin position="329"/>
        <end position="348"/>
    </location>
</feature>
<dbReference type="Gene3D" id="3.30.420.10">
    <property type="entry name" value="Ribonuclease H-like superfamily/Ribonuclease H"/>
    <property type="match status" value="1"/>
</dbReference>
<dbReference type="CDD" id="cd09272">
    <property type="entry name" value="RNase_HI_RT_Ty1"/>
    <property type="match status" value="1"/>
</dbReference>
<feature type="region of interest" description="Disordered" evidence="1">
    <location>
        <begin position="755"/>
        <end position="805"/>
    </location>
</feature>
<dbReference type="InterPro" id="IPR043502">
    <property type="entry name" value="DNA/RNA_pol_sf"/>
</dbReference>
<feature type="compositionally biased region" description="Basic and acidic residues" evidence="1">
    <location>
        <begin position="783"/>
        <end position="800"/>
    </location>
</feature>
<dbReference type="InterPro" id="IPR012337">
    <property type="entry name" value="RNaseH-like_sf"/>
</dbReference>
<dbReference type="Pfam" id="PF03732">
    <property type="entry name" value="Retrotrans_gag"/>
    <property type="match status" value="1"/>
</dbReference>
<dbReference type="InterPro" id="IPR013103">
    <property type="entry name" value="RVT_2"/>
</dbReference>
<feature type="region of interest" description="Disordered" evidence="1">
    <location>
        <begin position="1"/>
        <end position="28"/>
    </location>
</feature>
<feature type="compositionally biased region" description="Acidic residues" evidence="1">
    <location>
        <begin position="330"/>
        <end position="339"/>
    </location>
</feature>
<dbReference type="Pfam" id="PF14244">
    <property type="entry name" value="Retrotran_gag_3"/>
    <property type="match status" value="1"/>
</dbReference>
<dbReference type="PROSITE" id="PS50994">
    <property type="entry name" value="INTEGRASE"/>
    <property type="match status" value="1"/>
</dbReference>
<feature type="domain" description="Integrase catalytic" evidence="2">
    <location>
        <begin position="480"/>
        <end position="654"/>
    </location>
</feature>
<dbReference type="GO" id="GO:0015074">
    <property type="term" value="P:DNA integration"/>
    <property type="evidence" value="ECO:0007669"/>
    <property type="project" value="InterPro"/>
</dbReference>
<gene>
    <name evidence="3" type="ORF">L195_g014194</name>
</gene>
<dbReference type="Pfam" id="PF07727">
    <property type="entry name" value="RVT_2"/>
    <property type="match status" value="1"/>
</dbReference>
<reference evidence="3 4" key="1">
    <citation type="journal article" date="2014" name="Am. J. Bot.">
        <title>Genome assembly and annotation for red clover (Trifolium pratense; Fabaceae).</title>
        <authorList>
            <person name="Istvanek J."/>
            <person name="Jaros M."/>
            <person name="Krenek A."/>
            <person name="Repkova J."/>
        </authorList>
    </citation>
    <scope>NUCLEOTIDE SEQUENCE [LARGE SCALE GENOMIC DNA]</scope>
    <source>
        <strain evidence="4">cv. Tatra</strain>
        <tissue evidence="3">Young leaves</tissue>
    </source>
</reference>
<dbReference type="InterPro" id="IPR036397">
    <property type="entry name" value="RNaseH_sf"/>
</dbReference>
<dbReference type="SUPFAM" id="SSF56672">
    <property type="entry name" value="DNA/RNA polymerases"/>
    <property type="match status" value="1"/>
</dbReference>
<feature type="compositionally biased region" description="Polar residues" evidence="1">
    <location>
        <begin position="12"/>
        <end position="28"/>
    </location>
</feature>
<dbReference type="InterPro" id="IPR001584">
    <property type="entry name" value="Integrase_cat-core"/>
</dbReference>
<dbReference type="GO" id="GO:0003676">
    <property type="term" value="F:nucleic acid binding"/>
    <property type="evidence" value="ECO:0007669"/>
    <property type="project" value="InterPro"/>
</dbReference>
<dbReference type="PANTHER" id="PTHR11439:SF494">
    <property type="entry name" value="CYSTEINE-RICH RLK (RECEPTOR-LIKE PROTEIN KINASE) 8"/>
    <property type="match status" value="1"/>
</dbReference>
<dbReference type="InterPro" id="IPR057670">
    <property type="entry name" value="SH3_retrovirus"/>
</dbReference>
<evidence type="ECO:0000256" key="1">
    <source>
        <dbReference type="SAM" id="MobiDB-lite"/>
    </source>
</evidence>
<dbReference type="PANTHER" id="PTHR11439">
    <property type="entry name" value="GAG-POL-RELATED RETROTRANSPOSON"/>
    <property type="match status" value="1"/>
</dbReference>
<dbReference type="SUPFAM" id="SSF53098">
    <property type="entry name" value="Ribonuclease H-like"/>
    <property type="match status" value="1"/>
</dbReference>
<feature type="region of interest" description="Disordered" evidence="1">
    <location>
        <begin position="259"/>
        <end position="282"/>
    </location>
</feature>
<feature type="compositionally biased region" description="Low complexity" evidence="1">
    <location>
        <begin position="758"/>
        <end position="782"/>
    </location>
</feature>
<reference evidence="3 4" key="2">
    <citation type="journal article" date="2017" name="Front. Plant Sci.">
        <title>Gene Classification and Mining of Molecular Markers Useful in Red Clover (Trifolium pratense) Breeding.</title>
        <authorList>
            <person name="Istvanek J."/>
            <person name="Dluhosova J."/>
            <person name="Dluhos P."/>
            <person name="Patkova L."/>
            <person name="Nedelnik J."/>
            <person name="Repkova J."/>
        </authorList>
    </citation>
    <scope>NUCLEOTIDE SEQUENCE [LARGE SCALE GENOMIC DNA]</scope>
    <source>
        <strain evidence="4">cv. Tatra</strain>
        <tissue evidence="3">Young leaves</tissue>
    </source>
</reference>
<name>A0A2K3PQ96_TRIPR</name>
<dbReference type="ExpressionAtlas" id="A0A2K3PQ96">
    <property type="expression patterns" value="baseline"/>
</dbReference>
<dbReference type="Proteomes" id="UP000236291">
    <property type="component" value="Unassembled WGS sequence"/>
</dbReference>
<comment type="caution">
    <text evidence="3">The sequence shown here is derived from an EMBL/GenBank/DDBJ whole genome shotgun (WGS) entry which is preliminary data.</text>
</comment>
<dbReference type="InterPro" id="IPR005162">
    <property type="entry name" value="Retrotrans_gag_dom"/>
</dbReference>